<evidence type="ECO:0000256" key="1">
    <source>
        <dbReference type="ARBA" id="ARBA00022722"/>
    </source>
</evidence>
<dbReference type="PANTHER" id="PTHR33607:SF2">
    <property type="entry name" value="ENDONUCLEASE-1"/>
    <property type="match status" value="1"/>
</dbReference>
<dbReference type="EMBL" id="JBBJCI010000226">
    <property type="protein sequence ID" value="KAK7239171.1"/>
    <property type="molecule type" value="Genomic_DNA"/>
</dbReference>
<organism evidence="4 5">
    <name type="scientific">Aureococcus anophagefferens</name>
    <name type="common">Harmful bloom alga</name>
    <dbReference type="NCBI Taxonomy" id="44056"/>
    <lineage>
        <taxon>Eukaryota</taxon>
        <taxon>Sar</taxon>
        <taxon>Stramenopiles</taxon>
        <taxon>Ochrophyta</taxon>
        <taxon>Pelagophyceae</taxon>
        <taxon>Pelagomonadales</taxon>
        <taxon>Pelagomonadaceae</taxon>
        <taxon>Aureococcus</taxon>
    </lineage>
</organism>
<dbReference type="Pfam" id="PF04231">
    <property type="entry name" value="Endonuclease_1"/>
    <property type="match status" value="1"/>
</dbReference>
<feature type="chain" id="PRO_5045358063" evidence="3">
    <location>
        <begin position="21"/>
        <end position="565"/>
    </location>
</feature>
<gene>
    <name evidence="4" type="ORF">SO694_00027356</name>
</gene>
<dbReference type="Proteomes" id="UP001363151">
    <property type="component" value="Unassembled WGS sequence"/>
</dbReference>
<keyword evidence="4" id="KW-0255">Endonuclease</keyword>
<comment type="caution">
    <text evidence="4">The sequence shown here is derived from an EMBL/GenBank/DDBJ whole genome shotgun (WGS) entry which is preliminary data.</text>
</comment>
<proteinExistence type="predicted"/>
<protein>
    <submittedName>
        <fullName evidence="4">Endonuclease I</fullName>
    </submittedName>
</protein>
<keyword evidence="5" id="KW-1185">Reference proteome</keyword>
<dbReference type="PANTHER" id="PTHR33607">
    <property type="entry name" value="ENDONUCLEASE-1"/>
    <property type="match status" value="1"/>
</dbReference>
<dbReference type="SUPFAM" id="SSF54060">
    <property type="entry name" value="His-Me finger endonucleases"/>
    <property type="match status" value="1"/>
</dbReference>
<evidence type="ECO:0000313" key="4">
    <source>
        <dbReference type="EMBL" id="KAK7239171.1"/>
    </source>
</evidence>
<dbReference type="InterPro" id="IPR007346">
    <property type="entry name" value="Endonuclease-I"/>
</dbReference>
<feature type="signal peptide" evidence="3">
    <location>
        <begin position="1"/>
        <end position="20"/>
    </location>
</feature>
<name>A0ABR1FV17_AURAN</name>
<accession>A0ABR1FV17</accession>
<keyword evidence="3" id="KW-0732">Signal</keyword>
<evidence type="ECO:0000256" key="2">
    <source>
        <dbReference type="ARBA" id="ARBA00022801"/>
    </source>
</evidence>
<keyword evidence="1" id="KW-0540">Nuclease</keyword>
<dbReference type="GO" id="GO:0004519">
    <property type="term" value="F:endonuclease activity"/>
    <property type="evidence" value="ECO:0007669"/>
    <property type="project" value="UniProtKB-KW"/>
</dbReference>
<dbReference type="InterPro" id="IPR044925">
    <property type="entry name" value="His-Me_finger_sf"/>
</dbReference>
<evidence type="ECO:0000256" key="3">
    <source>
        <dbReference type="SAM" id="SignalP"/>
    </source>
</evidence>
<reference evidence="4 5" key="1">
    <citation type="submission" date="2024-03" db="EMBL/GenBank/DDBJ databases">
        <title>Aureococcus anophagefferens CCMP1851 and Kratosvirus quantuckense: Draft genome of a second virus-susceptible host strain in the model system.</title>
        <authorList>
            <person name="Chase E."/>
            <person name="Truchon A.R."/>
            <person name="Schepens W."/>
            <person name="Wilhelm S.W."/>
        </authorList>
    </citation>
    <scope>NUCLEOTIDE SEQUENCE [LARGE SCALE GENOMIC DNA]</scope>
    <source>
        <strain evidence="4 5">CCMP1851</strain>
    </source>
</reference>
<sequence>MGNRLLRCTLLVALARSCDIDSYYADVDLTLTGAALRAALQDRISSPHDVVPYTSDATDTWDALYVLDADPSNADNVVGIYTRRSVAASLSGATDGWNREHLWPKSHGVGYSGADFSDLHHLVAADGSTNSARGNKIFGNCEGLPGCESPAYDEAADDTAADAESWRPPADVRGDIARAMFYMDVRYADLSLASCDFICDDPGISGNYSWLRRWHDDDPVDDAEQARSDLVCESYQLNRNPFVDYPELVARLFDDADETAARAAVCDSVCVEETDDESGASSLSAGGAMVAGVRTNPDAFAIVLLEDATGLEHLRVTDNGWSEGDGFRDSEGVLACTRAEAVAGTVLTEADFEAREGSFNLASGGDQLIVYNAAGSFVTALSINGAWDDAATSSGTSALPSELVDGETALALSAGDYDYAGSRYGAAAELREWLAAGGNWEAASGDVDATAFDVGDSESAAAPSCVDSTSWYWKKAKKDCDYVAKKSKRCKSKYVDEHDVASAEACPVACGACDAACADSTSWYWKKAKKDCDYVAKKLKRCKGKYADEHDVASADACPVACGEC</sequence>
<evidence type="ECO:0000313" key="5">
    <source>
        <dbReference type="Proteomes" id="UP001363151"/>
    </source>
</evidence>
<keyword evidence="2" id="KW-0378">Hydrolase</keyword>